<feature type="transmembrane region" description="Helical" evidence="1">
    <location>
        <begin position="102"/>
        <end position="121"/>
    </location>
</feature>
<keyword evidence="3" id="KW-1185">Reference proteome</keyword>
<name>A0A9P5PGW1_9AGAR</name>
<feature type="transmembrane region" description="Helical" evidence="1">
    <location>
        <begin position="70"/>
        <end position="90"/>
    </location>
</feature>
<gene>
    <name evidence="2" type="ORF">BDP27DRAFT_1335702</name>
</gene>
<feature type="non-terminal residue" evidence="2">
    <location>
        <position position="206"/>
    </location>
</feature>
<evidence type="ECO:0000313" key="3">
    <source>
        <dbReference type="Proteomes" id="UP000772434"/>
    </source>
</evidence>
<keyword evidence="1" id="KW-0812">Transmembrane</keyword>
<evidence type="ECO:0000313" key="2">
    <source>
        <dbReference type="EMBL" id="KAF9063039.1"/>
    </source>
</evidence>
<keyword evidence="1" id="KW-1133">Transmembrane helix</keyword>
<reference evidence="2" key="1">
    <citation type="submission" date="2020-11" db="EMBL/GenBank/DDBJ databases">
        <authorList>
            <consortium name="DOE Joint Genome Institute"/>
            <person name="Ahrendt S."/>
            <person name="Riley R."/>
            <person name="Andreopoulos W."/>
            <person name="Labutti K."/>
            <person name="Pangilinan J."/>
            <person name="Ruiz-Duenas F.J."/>
            <person name="Barrasa J.M."/>
            <person name="Sanchez-Garcia M."/>
            <person name="Camarero S."/>
            <person name="Miyauchi S."/>
            <person name="Serrano A."/>
            <person name="Linde D."/>
            <person name="Babiker R."/>
            <person name="Drula E."/>
            <person name="Ayuso-Fernandez I."/>
            <person name="Pacheco R."/>
            <person name="Padilla G."/>
            <person name="Ferreira P."/>
            <person name="Barriuso J."/>
            <person name="Kellner H."/>
            <person name="Castanera R."/>
            <person name="Alfaro M."/>
            <person name="Ramirez L."/>
            <person name="Pisabarro A.G."/>
            <person name="Kuo A."/>
            <person name="Tritt A."/>
            <person name="Lipzen A."/>
            <person name="He G."/>
            <person name="Yan M."/>
            <person name="Ng V."/>
            <person name="Cullen D."/>
            <person name="Martin F."/>
            <person name="Rosso M.-N."/>
            <person name="Henrissat B."/>
            <person name="Hibbett D."/>
            <person name="Martinez A.T."/>
            <person name="Grigoriev I.V."/>
        </authorList>
    </citation>
    <scope>NUCLEOTIDE SEQUENCE</scope>
    <source>
        <strain evidence="2">AH 40177</strain>
    </source>
</reference>
<feature type="transmembrane region" description="Helical" evidence="1">
    <location>
        <begin position="28"/>
        <end position="50"/>
    </location>
</feature>
<dbReference type="AlphaFoldDB" id="A0A9P5PGW1"/>
<dbReference type="OrthoDB" id="3020506at2759"/>
<protein>
    <submittedName>
        <fullName evidence="2">Uncharacterized protein</fullName>
    </submittedName>
</protein>
<organism evidence="2 3">
    <name type="scientific">Rhodocollybia butyracea</name>
    <dbReference type="NCBI Taxonomy" id="206335"/>
    <lineage>
        <taxon>Eukaryota</taxon>
        <taxon>Fungi</taxon>
        <taxon>Dikarya</taxon>
        <taxon>Basidiomycota</taxon>
        <taxon>Agaricomycotina</taxon>
        <taxon>Agaricomycetes</taxon>
        <taxon>Agaricomycetidae</taxon>
        <taxon>Agaricales</taxon>
        <taxon>Marasmiineae</taxon>
        <taxon>Omphalotaceae</taxon>
        <taxon>Rhodocollybia</taxon>
    </lineage>
</organism>
<keyword evidence="1" id="KW-0472">Membrane</keyword>
<dbReference type="EMBL" id="JADNRY010000155">
    <property type="protein sequence ID" value="KAF9063039.1"/>
    <property type="molecule type" value="Genomic_DNA"/>
</dbReference>
<proteinExistence type="predicted"/>
<accession>A0A9P5PGW1</accession>
<evidence type="ECO:0000256" key="1">
    <source>
        <dbReference type="SAM" id="Phobius"/>
    </source>
</evidence>
<comment type="caution">
    <text evidence="2">The sequence shown here is derived from an EMBL/GenBank/DDBJ whole genome shotgun (WGS) entry which is preliminary data.</text>
</comment>
<feature type="transmembrane region" description="Helical" evidence="1">
    <location>
        <begin position="151"/>
        <end position="175"/>
    </location>
</feature>
<dbReference type="Proteomes" id="UP000772434">
    <property type="component" value="Unassembled WGS sequence"/>
</dbReference>
<sequence length="206" mass="23478">MNLQVGASVLGLVATAQHIWKKPLRITLVRCLFILMRYLPIAIHIIYAIFASMWMNGAERVPEEHCKIITIFRIITGSIMLLLLDIILMLRVFALYNRSRSIGIFLLFSLALRIGLTTYTSRNHLPEKITFNSYCVAKFTFRNTPGNLNPVLLFMSVCTEICGELAIQLGIIALAMKRTVWDLRRYSYSLFSVLNRDGLIVFCTIG</sequence>